<dbReference type="RefSeq" id="WP_073033049.1">
    <property type="nucleotide sequence ID" value="NZ_BMLR01000001.1"/>
</dbReference>
<protein>
    <submittedName>
        <fullName evidence="1">Uncharacterized protein</fullName>
    </submittedName>
</protein>
<sequence>MRSDALVFLALTAVFATGCTQFPALEDTVSEEARNAPYMTLEPVETLRAGVPGNRIEDTDTATMEARIARLRTRAARLSGSVVDSQTRSRMSRGVE</sequence>
<reference evidence="1 2" key="1">
    <citation type="submission" date="2016-11" db="EMBL/GenBank/DDBJ databases">
        <authorList>
            <person name="Jaros S."/>
            <person name="Januszkiewicz K."/>
            <person name="Wedrychowicz H."/>
        </authorList>
    </citation>
    <scope>NUCLEOTIDE SEQUENCE [LARGE SCALE GENOMIC DNA]</scope>
    <source>
        <strain evidence="1 2">DSM 29589</strain>
    </source>
</reference>
<dbReference type="Proteomes" id="UP000183974">
    <property type="component" value="Unassembled WGS sequence"/>
</dbReference>
<keyword evidence="2" id="KW-1185">Reference proteome</keyword>
<evidence type="ECO:0000313" key="1">
    <source>
        <dbReference type="EMBL" id="SHL17278.1"/>
    </source>
</evidence>
<dbReference type="EMBL" id="FRBR01000001">
    <property type="protein sequence ID" value="SHL17278.1"/>
    <property type="molecule type" value="Genomic_DNA"/>
</dbReference>
<dbReference type="PROSITE" id="PS51257">
    <property type="entry name" value="PROKAR_LIPOPROTEIN"/>
    <property type="match status" value="1"/>
</dbReference>
<dbReference type="AlphaFoldDB" id="A0A1M6YGD1"/>
<proteinExistence type="predicted"/>
<evidence type="ECO:0000313" key="2">
    <source>
        <dbReference type="Proteomes" id="UP000183974"/>
    </source>
</evidence>
<name>A0A1M6YGD1_9RHOB</name>
<gene>
    <name evidence="1" type="ORF">SAMN05444398_101848</name>
</gene>
<accession>A0A1M6YGD1</accession>
<dbReference type="STRING" id="337701.SAMN05444398_101848"/>
<organism evidence="1 2">
    <name type="scientific">Roseovarius pacificus</name>
    <dbReference type="NCBI Taxonomy" id="337701"/>
    <lineage>
        <taxon>Bacteria</taxon>
        <taxon>Pseudomonadati</taxon>
        <taxon>Pseudomonadota</taxon>
        <taxon>Alphaproteobacteria</taxon>
        <taxon>Rhodobacterales</taxon>
        <taxon>Roseobacteraceae</taxon>
        <taxon>Roseovarius</taxon>
    </lineage>
</organism>